<protein>
    <submittedName>
        <fullName evidence="1">Uncharacterized protein</fullName>
    </submittedName>
</protein>
<reference evidence="1 2" key="1">
    <citation type="submission" date="2018-08" db="EMBL/GenBank/DDBJ databases">
        <authorList>
            <person name="Laetsch R D."/>
            <person name="Stevens L."/>
            <person name="Kumar S."/>
            <person name="Blaxter L. M."/>
        </authorList>
    </citation>
    <scope>NUCLEOTIDE SEQUENCE [LARGE SCALE GENOMIC DNA]</scope>
</reference>
<dbReference type="OMA" id="PEIHTEA"/>
<dbReference type="EMBL" id="UYRX01002134">
    <property type="protein sequence ID" value="VDM92800.1"/>
    <property type="molecule type" value="Genomic_DNA"/>
</dbReference>
<dbReference type="PANTHER" id="PTHR22954:SF3">
    <property type="entry name" value="PROTEIN CBG08539"/>
    <property type="match status" value="1"/>
</dbReference>
<evidence type="ECO:0000313" key="1">
    <source>
        <dbReference type="EMBL" id="VDM92800.1"/>
    </source>
</evidence>
<dbReference type="Pfam" id="PF03564">
    <property type="entry name" value="DUF1759"/>
    <property type="match status" value="1"/>
</dbReference>
<dbReference type="InterPro" id="IPR005312">
    <property type="entry name" value="DUF1759"/>
</dbReference>
<dbReference type="STRING" id="42156.A0A3P7KH39"/>
<organism evidence="1 2">
    <name type="scientific">Litomosoides sigmodontis</name>
    <name type="common">Filarial nematode worm</name>
    <dbReference type="NCBI Taxonomy" id="42156"/>
    <lineage>
        <taxon>Eukaryota</taxon>
        <taxon>Metazoa</taxon>
        <taxon>Ecdysozoa</taxon>
        <taxon>Nematoda</taxon>
        <taxon>Chromadorea</taxon>
        <taxon>Rhabditida</taxon>
        <taxon>Spirurina</taxon>
        <taxon>Spiruromorpha</taxon>
        <taxon>Filarioidea</taxon>
        <taxon>Onchocercidae</taxon>
        <taxon>Litomosoides</taxon>
    </lineage>
</organism>
<proteinExistence type="predicted"/>
<dbReference type="Proteomes" id="UP000277928">
    <property type="component" value="Unassembled WGS sequence"/>
</dbReference>
<sequence length="168" mass="19221">MHMGDLKSLFQRLSQVQSKNESTNSHEKVPVAHQANVNLPQLPLTTFSGNTKQWRGFWSSLDAAIHQQAIPEMQKLNYLIASLKGDALLAVRGYDVAPENYEVIRRLLIEKHGQIHTLFNELLSIKRNDREWKATIEAIERMLRQLEAIGENLEHSSIENLSENKLPT</sequence>
<evidence type="ECO:0000313" key="2">
    <source>
        <dbReference type="Proteomes" id="UP000277928"/>
    </source>
</evidence>
<keyword evidence="2" id="KW-1185">Reference proteome</keyword>
<gene>
    <name evidence="1" type="ORF">NLS_LOCUS9930</name>
</gene>
<accession>A0A3P7KH39</accession>
<dbReference type="PANTHER" id="PTHR22954">
    <property type="entry name" value="RETROVIRAL PROTEASE-RELATED"/>
    <property type="match status" value="1"/>
</dbReference>
<dbReference type="OrthoDB" id="5864015at2759"/>
<name>A0A3P7KH39_LITSI</name>
<dbReference type="AlphaFoldDB" id="A0A3P7KH39"/>